<proteinExistence type="inferred from homology"/>
<evidence type="ECO:0000256" key="6">
    <source>
        <dbReference type="PROSITE-ProRule" id="PRU00176"/>
    </source>
</evidence>
<evidence type="ECO:0000256" key="5">
    <source>
        <dbReference type="ARBA" id="ARBA00022845"/>
    </source>
</evidence>
<dbReference type="SUPFAM" id="SSF54791">
    <property type="entry name" value="Eukaryotic type KH-domain (KH-domain type I)"/>
    <property type="match status" value="4"/>
</dbReference>
<dbReference type="InterPro" id="IPR012677">
    <property type="entry name" value="Nucleotide-bd_a/b_plait_sf"/>
</dbReference>
<dbReference type="CDD" id="cd22403">
    <property type="entry name" value="KH-I_IGF2BP_rpt4"/>
    <property type="match status" value="1"/>
</dbReference>
<dbReference type="PROSITE" id="PS50102">
    <property type="entry name" value="RRM"/>
    <property type="match status" value="2"/>
</dbReference>
<keyword evidence="2" id="KW-0813">Transport</keyword>
<dbReference type="InterPro" id="IPR035979">
    <property type="entry name" value="RBD_domain_sf"/>
</dbReference>
<evidence type="ECO:0000256" key="1">
    <source>
        <dbReference type="ARBA" id="ARBA00009094"/>
    </source>
</evidence>
<protein>
    <submittedName>
        <fullName evidence="10">Insulin-like growth factor 2 mRNA-binding protein 1</fullName>
    </submittedName>
</protein>
<accession>A0ABM0JM69</accession>
<dbReference type="InterPro" id="IPR004087">
    <property type="entry name" value="KH_dom"/>
</dbReference>
<dbReference type="InterPro" id="IPR000504">
    <property type="entry name" value="RRM_dom"/>
</dbReference>
<sequence length="579" mass="64344">MMEKVFLGNLPGDVNESTLRRLLEQQGIIFNSISMKRNFAFVTVKDKYTVDDMVKKLNGYTLEGCQLQAEPSNGKKRPRTNKIQIRNVPSHCSKEQIEELVNVTSRNHKKFEQVGSEGAIYVTFSTPEEAEECVEQLNDYRFEDGTQLKVEFFRNQKRSNRSNSSSNPGVSRQELPLRIIISSDYVGAIIGKQGLTIRKITSESRARVDIHRRESHIPDTMVTIKGSPESCSKACQEIMRVVQEEAESLKRGNVPLKMLCPNSICGRIIGKQGNVIKVFMEDTSTNIVVSSFDPYPGGLMDTGNNYMDRVITISGSTENCSKAEGKISEKMRQCFEQDVGSFQFGPQQHLMFSGMPGLPLMPSMSPFQSMRPPMPYMGSAYYPATLGGPSQAVQQPEVVQLYIPEKSVGAVIGSKGQNIKNIMRLSGARIKILGANDKNGSGENNPFSNSGDERKTVISGSPEAQWKAQFYIFEKVKNELRLAAHDEVHIRTEIVVPKQSIGRIIGKGGQNVKEMQRVSGAIVQLPGEDPDVDEVPVTIIGNFYAAQSAQRRVRSLMAVFLRAQPAPRRARPGAPQQLM</sequence>
<evidence type="ECO:0000256" key="3">
    <source>
        <dbReference type="ARBA" id="ARBA00022737"/>
    </source>
</evidence>
<dbReference type="PANTHER" id="PTHR10288">
    <property type="entry name" value="KH DOMAIN CONTAINING RNA BINDING PROTEIN"/>
    <property type="match status" value="1"/>
</dbReference>
<comment type="similarity">
    <text evidence="1">Belongs to the RRM IMP/VICKZ family.</text>
</comment>
<dbReference type="RefSeq" id="XP_005096966.1">
    <property type="nucleotide sequence ID" value="XM_005096909.3"/>
</dbReference>
<keyword evidence="5" id="KW-0810">Translation regulation</keyword>
<dbReference type="Pfam" id="PF00013">
    <property type="entry name" value="KH_1"/>
    <property type="match status" value="4"/>
</dbReference>
<dbReference type="CDD" id="cd22400">
    <property type="entry name" value="KH-I_IGF2BP_rpt1"/>
    <property type="match status" value="1"/>
</dbReference>
<keyword evidence="3" id="KW-0677">Repeat</keyword>
<evidence type="ECO:0000313" key="10">
    <source>
        <dbReference type="RefSeq" id="XP_005096966.1"/>
    </source>
</evidence>
<keyword evidence="4" id="KW-0509">mRNA transport</keyword>
<evidence type="ECO:0000256" key="7">
    <source>
        <dbReference type="SAM" id="MobiDB-lite"/>
    </source>
</evidence>
<feature type="domain" description="RRM" evidence="8">
    <location>
        <begin position="81"/>
        <end position="155"/>
    </location>
</feature>
<feature type="region of interest" description="Disordered" evidence="7">
    <location>
        <begin position="437"/>
        <end position="456"/>
    </location>
</feature>
<keyword evidence="9" id="KW-1185">Reference proteome</keyword>
<dbReference type="SMART" id="SM00322">
    <property type="entry name" value="KH"/>
    <property type="match status" value="4"/>
</dbReference>
<dbReference type="SUPFAM" id="SSF54928">
    <property type="entry name" value="RNA-binding domain, RBD"/>
    <property type="match status" value="1"/>
</dbReference>
<feature type="compositionally biased region" description="Polar residues" evidence="7">
    <location>
        <begin position="438"/>
        <end position="450"/>
    </location>
</feature>
<dbReference type="Gene3D" id="3.30.310.210">
    <property type="match status" value="1"/>
</dbReference>
<dbReference type="InterPro" id="IPR004088">
    <property type="entry name" value="KH_dom_type_1"/>
</dbReference>
<dbReference type="Pfam" id="PF00076">
    <property type="entry name" value="RRM_1"/>
    <property type="match status" value="1"/>
</dbReference>
<reference evidence="10" key="1">
    <citation type="submission" date="2025-08" db="UniProtKB">
        <authorList>
            <consortium name="RefSeq"/>
        </authorList>
    </citation>
    <scope>IDENTIFICATION</scope>
</reference>
<feature type="domain" description="RRM" evidence="8">
    <location>
        <begin position="3"/>
        <end position="74"/>
    </location>
</feature>
<dbReference type="Gene3D" id="3.30.1370.10">
    <property type="entry name" value="K Homology domain, type 1"/>
    <property type="match status" value="2"/>
</dbReference>
<dbReference type="SMART" id="SM00360">
    <property type="entry name" value="RRM"/>
    <property type="match status" value="2"/>
</dbReference>
<organism evidence="9 10">
    <name type="scientific">Aplysia californica</name>
    <name type="common">California sea hare</name>
    <dbReference type="NCBI Taxonomy" id="6500"/>
    <lineage>
        <taxon>Eukaryota</taxon>
        <taxon>Metazoa</taxon>
        <taxon>Spiralia</taxon>
        <taxon>Lophotrochozoa</taxon>
        <taxon>Mollusca</taxon>
        <taxon>Gastropoda</taxon>
        <taxon>Heterobranchia</taxon>
        <taxon>Euthyneura</taxon>
        <taxon>Tectipleura</taxon>
        <taxon>Aplysiida</taxon>
        <taxon>Aplysioidea</taxon>
        <taxon>Aplysiidae</taxon>
        <taxon>Aplysia</taxon>
    </lineage>
</organism>
<gene>
    <name evidence="10" type="primary">LOC101863015</name>
</gene>
<evidence type="ECO:0000259" key="8">
    <source>
        <dbReference type="PROSITE" id="PS50102"/>
    </source>
</evidence>
<dbReference type="InterPro" id="IPR036612">
    <property type="entry name" value="KH_dom_type_1_sf"/>
</dbReference>
<evidence type="ECO:0000256" key="4">
    <source>
        <dbReference type="ARBA" id="ARBA00022816"/>
    </source>
</evidence>
<dbReference type="Gene3D" id="3.30.70.330">
    <property type="match status" value="2"/>
</dbReference>
<evidence type="ECO:0000256" key="2">
    <source>
        <dbReference type="ARBA" id="ARBA00022448"/>
    </source>
</evidence>
<evidence type="ECO:0000313" key="9">
    <source>
        <dbReference type="Proteomes" id="UP000694888"/>
    </source>
</evidence>
<dbReference type="PROSITE" id="PS50084">
    <property type="entry name" value="KH_TYPE_1"/>
    <property type="match status" value="4"/>
</dbReference>
<dbReference type="CDD" id="cd22402">
    <property type="entry name" value="KH-I_IGF2BP_rpt3"/>
    <property type="match status" value="1"/>
</dbReference>
<keyword evidence="6" id="KW-0694">RNA-binding</keyword>
<dbReference type="Proteomes" id="UP000694888">
    <property type="component" value="Unplaced"/>
</dbReference>
<dbReference type="GeneID" id="101863015"/>
<name>A0ABM0JM69_APLCA</name>
<dbReference type="CDD" id="cd22401">
    <property type="entry name" value="KH-I_IGF2BP_rpt2"/>
    <property type="match status" value="1"/>
</dbReference>